<evidence type="ECO:0000313" key="3">
    <source>
        <dbReference type="Proteomes" id="UP000326396"/>
    </source>
</evidence>
<gene>
    <name evidence="2" type="ORF">E3N88_34445</name>
</gene>
<keyword evidence="3" id="KW-1185">Reference proteome</keyword>
<evidence type="ECO:0008006" key="4">
    <source>
        <dbReference type="Google" id="ProtNLM"/>
    </source>
</evidence>
<name>A0A5N6LY57_9ASTR</name>
<dbReference type="OrthoDB" id="1737504at2759"/>
<dbReference type="AlphaFoldDB" id="A0A5N6LY57"/>
<organism evidence="2 3">
    <name type="scientific">Mikania micrantha</name>
    <name type="common">bitter vine</name>
    <dbReference type="NCBI Taxonomy" id="192012"/>
    <lineage>
        <taxon>Eukaryota</taxon>
        <taxon>Viridiplantae</taxon>
        <taxon>Streptophyta</taxon>
        <taxon>Embryophyta</taxon>
        <taxon>Tracheophyta</taxon>
        <taxon>Spermatophyta</taxon>
        <taxon>Magnoliopsida</taxon>
        <taxon>eudicotyledons</taxon>
        <taxon>Gunneridae</taxon>
        <taxon>Pentapetalae</taxon>
        <taxon>asterids</taxon>
        <taxon>campanulids</taxon>
        <taxon>Asterales</taxon>
        <taxon>Asteraceae</taxon>
        <taxon>Asteroideae</taxon>
        <taxon>Heliantheae alliance</taxon>
        <taxon>Eupatorieae</taxon>
        <taxon>Mikania</taxon>
    </lineage>
</organism>
<accession>A0A5N6LY57</accession>
<reference evidence="2 3" key="1">
    <citation type="submission" date="2019-05" db="EMBL/GenBank/DDBJ databases">
        <title>Mikania micrantha, genome provides insights into the molecular mechanism of rapid growth.</title>
        <authorList>
            <person name="Liu B."/>
        </authorList>
    </citation>
    <scope>NUCLEOTIDE SEQUENCE [LARGE SCALE GENOMIC DNA]</scope>
    <source>
        <strain evidence="2">NLD-2019</strain>
        <tissue evidence="2">Leaf</tissue>
    </source>
</reference>
<feature type="region of interest" description="Disordered" evidence="1">
    <location>
        <begin position="1"/>
        <end position="48"/>
    </location>
</feature>
<evidence type="ECO:0000256" key="1">
    <source>
        <dbReference type="SAM" id="MobiDB-lite"/>
    </source>
</evidence>
<proteinExistence type="predicted"/>
<sequence length="234" mass="27427">MCDDSTEDQPVSLRAAHLTEGPYLIDNKPGADDNPRSTITKESGKKGTVLTEGVVDPRVTVSEESEEEEPEMTITPDFVKNNREVLRARLAELEHHEKLEKLKVDELRHKFLKQFHQKKKVVKNPNEILHIRRRDDEKVEQFMERCITKSMQIQGVPEVMKISSFINGVRQPQLCEKLGEDFPATFDSLMDKVRAFVRGKDTSFRAREWELKKWELSFKGDTRDYQEWTLRRER</sequence>
<evidence type="ECO:0000313" key="2">
    <source>
        <dbReference type="EMBL" id="KAD3066565.1"/>
    </source>
</evidence>
<comment type="caution">
    <text evidence="2">The sequence shown here is derived from an EMBL/GenBank/DDBJ whole genome shotgun (WGS) entry which is preliminary data.</text>
</comment>
<dbReference type="EMBL" id="SZYD01000017">
    <property type="protein sequence ID" value="KAD3066565.1"/>
    <property type="molecule type" value="Genomic_DNA"/>
</dbReference>
<protein>
    <recommendedName>
        <fullName evidence="4">Retrotransposon gag domain-containing protein</fullName>
    </recommendedName>
</protein>
<dbReference type="Proteomes" id="UP000326396">
    <property type="component" value="Linkage Group LG7"/>
</dbReference>